<name>L8JWP8_9BACT</name>
<gene>
    <name evidence="6" type="ORF">C900_05249</name>
</gene>
<dbReference type="CDD" id="cd07185">
    <property type="entry name" value="OmpA_C-like"/>
    <property type="match status" value="1"/>
</dbReference>
<sequence length="232" mass="24480">MESIKNRLVSLITAVFILLVFVFSSFLMSGCKSASNTAKGGAVGAAAGGAIGAAIGSASDNTAVGAIIGAAVGGSAGALIGRRMDKQAEELRRDLEGAEVERVGEGIKITFDSGLLFDVDSYTLKPATKQNLTELAETLKKYEDTNILIEGHTDNTGSDNYNQTLSENRAGAVTNYLTAQGVSRNRITTMGYGESQPIADNSTTSGRDQNRRVEVAIYANEKMKKMAERGEL</sequence>
<evidence type="ECO:0000256" key="4">
    <source>
        <dbReference type="PROSITE-ProRule" id="PRU00473"/>
    </source>
</evidence>
<dbReference type="InterPro" id="IPR039567">
    <property type="entry name" value="Gly-zipper"/>
</dbReference>
<dbReference type="SUPFAM" id="SSF103088">
    <property type="entry name" value="OmpA-like"/>
    <property type="match status" value="1"/>
</dbReference>
<evidence type="ECO:0000256" key="3">
    <source>
        <dbReference type="ARBA" id="ARBA00023237"/>
    </source>
</evidence>
<dbReference type="InterPro" id="IPR050330">
    <property type="entry name" value="Bact_OuterMem_StrucFunc"/>
</dbReference>
<evidence type="ECO:0000313" key="6">
    <source>
        <dbReference type="EMBL" id="ELR73200.1"/>
    </source>
</evidence>
<dbReference type="PROSITE" id="PS51257">
    <property type="entry name" value="PROKAR_LIPOPROTEIN"/>
    <property type="match status" value="1"/>
</dbReference>
<accession>L8JWP8</accession>
<evidence type="ECO:0000259" key="5">
    <source>
        <dbReference type="PROSITE" id="PS51123"/>
    </source>
</evidence>
<dbReference type="InterPro" id="IPR036737">
    <property type="entry name" value="OmpA-like_sf"/>
</dbReference>
<dbReference type="PROSITE" id="PS51123">
    <property type="entry name" value="OMPA_2"/>
    <property type="match status" value="1"/>
</dbReference>
<keyword evidence="7" id="KW-1185">Reference proteome</keyword>
<dbReference type="eggNOG" id="COG2885">
    <property type="taxonomic scope" value="Bacteria"/>
</dbReference>
<dbReference type="Gene3D" id="3.30.1330.60">
    <property type="entry name" value="OmpA-like domain"/>
    <property type="match status" value="1"/>
</dbReference>
<dbReference type="InterPro" id="IPR006664">
    <property type="entry name" value="OMP_bac"/>
</dbReference>
<dbReference type="PANTHER" id="PTHR30329">
    <property type="entry name" value="STATOR ELEMENT OF FLAGELLAR MOTOR COMPLEX"/>
    <property type="match status" value="1"/>
</dbReference>
<protein>
    <submittedName>
        <fullName evidence="6">Outer membrane protein A</fullName>
    </submittedName>
</protein>
<comment type="caution">
    <text evidence="6">The sequence shown here is derived from an EMBL/GenBank/DDBJ whole genome shotgun (WGS) entry which is preliminary data.</text>
</comment>
<dbReference type="InterPro" id="IPR006690">
    <property type="entry name" value="OMPA-like_CS"/>
</dbReference>
<feature type="domain" description="OmpA-like" evidence="5">
    <location>
        <begin position="103"/>
        <end position="221"/>
    </location>
</feature>
<dbReference type="EMBL" id="AMZN01000008">
    <property type="protein sequence ID" value="ELR73200.1"/>
    <property type="molecule type" value="Genomic_DNA"/>
</dbReference>
<dbReference type="Pfam" id="PF00691">
    <property type="entry name" value="OmpA"/>
    <property type="match status" value="1"/>
</dbReference>
<evidence type="ECO:0000313" key="7">
    <source>
        <dbReference type="Proteomes" id="UP000011135"/>
    </source>
</evidence>
<keyword evidence="3" id="KW-0998">Cell outer membrane</keyword>
<dbReference type="PROSITE" id="PS01068">
    <property type="entry name" value="OMPA_1"/>
    <property type="match status" value="1"/>
</dbReference>
<dbReference type="PATRIC" id="fig|1237149.3.peg.763"/>
<dbReference type="Proteomes" id="UP000011135">
    <property type="component" value="Unassembled WGS sequence"/>
</dbReference>
<dbReference type="AlphaFoldDB" id="L8JWP8"/>
<comment type="subcellular location">
    <subcellularLocation>
        <location evidence="1">Cell outer membrane</location>
    </subcellularLocation>
</comment>
<dbReference type="RefSeq" id="WP_009578219.1">
    <property type="nucleotide sequence ID" value="NZ_AMZN01000008.1"/>
</dbReference>
<dbReference type="PRINTS" id="PR01021">
    <property type="entry name" value="OMPADOMAIN"/>
</dbReference>
<keyword evidence="2 4" id="KW-0472">Membrane</keyword>
<evidence type="ECO:0000256" key="2">
    <source>
        <dbReference type="ARBA" id="ARBA00023136"/>
    </source>
</evidence>
<dbReference type="OrthoDB" id="9782229at2"/>
<dbReference type="PANTHER" id="PTHR30329:SF21">
    <property type="entry name" value="LIPOPROTEIN YIAD-RELATED"/>
    <property type="match status" value="1"/>
</dbReference>
<dbReference type="Pfam" id="PF13488">
    <property type="entry name" value="Gly-zipper_Omp"/>
    <property type="match status" value="1"/>
</dbReference>
<dbReference type="STRING" id="1237149.C900_05249"/>
<dbReference type="InterPro" id="IPR006665">
    <property type="entry name" value="OmpA-like"/>
</dbReference>
<proteinExistence type="predicted"/>
<evidence type="ECO:0000256" key="1">
    <source>
        <dbReference type="ARBA" id="ARBA00004442"/>
    </source>
</evidence>
<dbReference type="GO" id="GO:0009279">
    <property type="term" value="C:cell outer membrane"/>
    <property type="evidence" value="ECO:0007669"/>
    <property type="project" value="UniProtKB-SubCell"/>
</dbReference>
<organism evidence="6 7">
    <name type="scientific">Fulvivirga imtechensis AK7</name>
    <dbReference type="NCBI Taxonomy" id="1237149"/>
    <lineage>
        <taxon>Bacteria</taxon>
        <taxon>Pseudomonadati</taxon>
        <taxon>Bacteroidota</taxon>
        <taxon>Cytophagia</taxon>
        <taxon>Cytophagales</taxon>
        <taxon>Fulvivirgaceae</taxon>
        <taxon>Fulvivirga</taxon>
    </lineage>
</organism>
<reference evidence="6 7" key="1">
    <citation type="submission" date="2012-12" db="EMBL/GenBank/DDBJ databases">
        <title>Genome assembly of Fulvivirga imtechensis AK7.</title>
        <authorList>
            <person name="Nupur N."/>
            <person name="Khatri I."/>
            <person name="Kumar R."/>
            <person name="Subramanian S."/>
            <person name="Pinnaka A."/>
        </authorList>
    </citation>
    <scope>NUCLEOTIDE SEQUENCE [LARGE SCALE GENOMIC DNA]</scope>
    <source>
        <strain evidence="6 7">AK7</strain>
    </source>
</reference>